<dbReference type="Proteomes" id="UP000653002">
    <property type="component" value="Unassembled WGS sequence"/>
</dbReference>
<sequence length="89" mass="10319">DLPGKVATDTRYEKLSTDRSDCRLSFASPVGLLLSCNHIYNQYVLIDNSEETLQKFEKSARNMQSLSRYSRSNSINREWIDQYLNEAHS</sequence>
<comment type="caution">
    <text evidence="1">The sequence shown here is derived from an EMBL/GenBank/DDBJ whole genome shotgun (WGS) entry which is preliminary data.</text>
</comment>
<dbReference type="PANTHER" id="PTHR38467:SF1">
    <property type="entry name" value="CONJUGATIVE TRANSFER: ASSEMBLY"/>
    <property type="match status" value="1"/>
</dbReference>
<evidence type="ECO:0000313" key="2">
    <source>
        <dbReference type="Proteomes" id="UP000653002"/>
    </source>
</evidence>
<feature type="non-terminal residue" evidence="1">
    <location>
        <position position="1"/>
    </location>
</feature>
<protein>
    <recommendedName>
        <fullName evidence="3">TraG family conjugative transposon ATPase</fullName>
    </recommendedName>
</protein>
<gene>
    <name evidence="1" type="ORF">GUH15_07625</name>
</gene>
<organism evidence="1 2">
    <name type="scientific">Xanthomonas citri pv. citri</name>
    <dbReference type="NCBI Taxonomy" id="611301"/>
    <lineage>
        <taxon>Bacteria</taxon>
        <taxon>Pseudomonadati</taxon>
        <taxon>Pseudomonadota</taxon>
        <taxon>Gammaproteobacteria</taxon>
        <taxon>Lysobacterales</taxon>
        <taxon>Lysobacteraceae</taxon>
        <taxon>Xanthomonas</taxon>
    </lineage>
</organism>
<evidence type="ECO:0000313" key="1">
    <source>
        <dbReference type="EMBL" id="MBD4335926.1"/>
    </source>
</evidence>
<dbReference type="PANTHER" id="PTHR38467">
    <property type="match status" value="1"/>
</dbReference>
<dbReference type="AlphaFoldDB" id="A0A8I0H7I8"/>
<reference evidence="1" key="1">
    <citation type="submission" date="2020-01" db="EMBL/GenBank/DDBJ databases">
        <authorList>
            <person name="Richard D."/>
        </authorList>
    </citation>
    <scope>NUCLEOTIDE SEQUENCE</scope>
    <source>
        <strain evidence="1">JP541</strain>
    </source>
</reference>
<evidence type="ECO:0008006" key="3">
    <source>
        <dbReference type="Google" id="ProtNLM"/>
    </source>
</evidence>
<dbReference type="EMBL" id="JAABFR010000500">
    <property type="protein sequence ID" value="MBD4335926.1"/>
    <property type="molecule type" value="Genomic_DNA"/>
</dbReference>
<dbReference type="InterPro" id="IPR053155">
    <property type="entry name" value="F-pilin_assembly_TraC"/>
</dbReference>
<accession>A0A8I0H7I8</accession>
<proteinExistence type="predicted"/>
<name>A0A8I0H7I8_XANCI</name>
<feature type="non-terminal residue" evidence="1">
    <location>
        <position position="89"/>
    </location>
</feature>